<dbReference type="InterPro" id="IPR031166">
    <property type="entry name" value="G_ENGA"/>
</dbReference>
<dbReference type="SUPFAM" id="SSF52540">
    <property type="entry name" value="P-loop containing nucleoside triphosphate hydrolases"/>
    <property type="match status" value="2"/>
</dbReference>
<reference evidence="12 13" key="1">
    <citation type="submission" date="2015-11" db="EMBL/GenBank/DDBJ databases">
        <title>Evidence for parallel genomic evolution in an endosymbiosis of termite gut flagellates.</title>
        <authorList>
            <person name="Zheng H."/>
        </authorList>
    </citation>
    <scope>NUCLEOTIDE SEQUENCE [LARGE SCALE GENOMIC DNA]</scope>
    <source>
        <strain evidence="12 13">CET450</strain>
    </source>
</reference>
<dbReference type="InterPro" id="IPR015946">
    <property type="entry name" value="KH_dom-like_a/b"/>
</dbReference>
<evidence type="ECO:0000256" key="7">
    <source>
        <dbReference type="ARBA" id="ARBA00032345"/>
    </source>
</evidence>
<evidence type="ECO:0000256" key="10">
    <source>
        <dbReference type="RuleBase" id="RU004481"/>
    </source>
</evidence>
<evidence type="ECO:0000313" key="12">
    <source>
        <dbReference type="EMBL" id="OEG70531.1"/>
    </source>
</evidence>
<dbReference type="EMBL" id="LNVX01000314">
    <property type="protein sequence ID" value="OEG70531.1"/>
    <property type="molecule type" value="Genomic_DNA"/>
</dbReference>
<feature type="binding site" evidence="8">
    <location>
        <begin position="181"/>
        <end position="188"/>
    </location>
    <ligand>
        <name>GTP</name>
        <dbReference type="ChEBI" id="CHEBI:37565"/>
        <label>2</label>
    </ligand>
</feature>
<dbReference type="FunFam" id="3.40.50.300:FF:000040">
    <property type="entry name" value="GTPase Der"/>
    <property type="match status" value="1"/>
</dbReference>
<keyword evidence="5 8" id="KW-0547">Nucleotide-binding</keyword>
<dbReference type="GO" id="GO:0042254">
    <property type="term" value="P:ribosome biogenesis"/>
    <property type="evidence" value="ECO:0007669"/>
    <property type="project" value="UniProtKB-KW"/>
</dbReference>
<evidence type="ECO:0000256" key="2">
    <source>
        <dbReference type="ARBA" id="ARBA00020953"/>
    </source>
</evidence>
<evidence type="ECO:0000259" key="11">
    <source>
        <dbReference type="PROSITE" id="PS51712"/>
    </source>
</evidence>
<evidence type="ECO:0000313" key="13">
    <source>
        <dbReference type="Proteomes" id="UP000095237"/>
    </source>
</evidence>
<dbReference type="PRINTS" id="PR00326">
    <property type="entry name" value="GTP1OBG"/>
</dbReference>
<comment type="similarity">
    <text evidence="1 8 9 10">Belongs to the TRAFAC class TrmE-Era-EngA-EngB-Septin-like GTPase superfamily. EngA (Der) GTPase family.</text>
</comment>
<dbReference type="InterPro" id="IPR032859">
    <property type="entry name" value="KH_dom-like"/>
</dbReference>
<comment type="caution">
    <text evidence="12">The sequence shown here is derived from an EMBL/GenBank/DDBJ whole genome shotgun (WGS) entry which is preliminary data.</text>
</comment>
<feature type="binding site" evidence="8">
    <location>
        <begin position="228"/>
        <end position="232"/>
    </location>
    <ligand>
        <name>GTP</name>
        <dbReference type="ChEBI" id="CHEBI:37565"/>
        <label>2</label>
    </ligand>
</feature>
<feature type="domain" description="EngA-type G" evidence="11">
    <location>
        <begin position="175"/>
        <end position="350"/>
    </location>
</feature>
<sequence>MLTKVAIVGRPNVGKSALFNRLIGRKKAITHEMPGTTRDRNDHKVSWRDKNFIVTDTAGWSMDISVFSKDMSHQLDIAIEKSDIVLFVVDGKMGVHPTDVQIAQQIRLKRKKAVLVVNKIDTQAEEIKGYEFYELGFDDAVFVSANHGRSIHDLLDKIWENIKYDRKVKNTRETLKIILVGKPNVGKSSFINTVAKEERCIVHDIPGTTRDSLAVCIQNNGKEYILTDTAGLHRGSKPKDDMEYLSNLSTDYAIEDADVAILIADASQGIGETEVKIARLLLEKKKPVIVTINKWDLIEEKEEAAKYFTEQLRERIKFMNWADIIFTSAKTGQRLDRIFQEAELVFKQYSKELTKEEFNEVIRDALARKPYTSKGRTLKLKEYAQTASKPPVFIFSVNDRNLVHFSYKRFLENCLRAKFGFHGTPIVLKFRNYYKKMN</sequence>
<feature type="binding site" evidence="8">
    <location>
        <begin position="56"/>
        <end position="60"/>
    </location>
    <ligand>
        <name>GTP</name>
        <dbReference type="ChEBI" id="CHEBI:37565"/>
        <label>1</label>
    </ligand>
</feature>
<proteinExistence type="inferred from homology"/>
<dbReference type="CDD" id="cd01894">
    <property type="entry name" value="EngA1"/>
    <property type="match status" value="1"/>
</dbReference>
<dbReference type="NCBIfam" id="TIGR03594">
    <property type="entry name" value="GTPase_EngA"/>
    <property type="match status" value="1"/>
</dbReference>
<dbReference type="CDD" id="cd01895">
    <property type="entry name" value="EngA2"/>
    <property type="match status" value="1"/>
</dbReference>
<keyword evidence="6 8" id="KW-0342">GTP-binding</keyword>
<dbReference type="GO" id="GO:0043022">
    <property type="term" value="F:ribosome binding"/>
    <property type="evidence" value="ECO:0007669"/>
    <property type="project" value="TreeGrafter"/>
</dbReference>
<keyword evidence="4 10" id="KW-0677">Repeat</keyword>
<evidence type="ECO:0000256" key="1">
    <source>
        <dbReference type="ARBA" id="ARBA00008279"/>
    </source>
</evidence>
<feature type="binding site" evidence="8">
    <location>
        <begin position="118"/>
        <end position="121"/>
    </location>
    <ligand>
        <name>GTP</name>
        <dbReference type="ChEBI" id="CHEBI:37565"/>
        <label>1</label>
    </ligand>
</feature>
<dbReference type="InterPro" id="IPR005225">
    <property type="entry name" value="Small_GTP-bd"/>
</dbReference>
<organism evidence="12 13">
    <name type="scientific">Endomicrobium trichonymphae</name>
    <dbReference type="NCBI Taxonomy" id="1408204"/>
    <lineage>
        <taxon>Bacteria</taxon>
        <taxon>Pseudomonadati</taxon>
        <taxon>Elusimicrobiota</taxon>
        <taxon>Endomicrobiia</taxon>
        <taxon>Endomicrobiales</taxon>
        <taxon>Endomicrobiaceae</taxon>
        <taxon>Candidatus Endomicrobiellum</taxon>
    </lineage>
</organism>
<dbReference type="PROSITE" id="PS51712">
    <property type="entry name" value="G_ENGA"/>
    <property type="match status" value="2"/>
</dbReference>
<dbReference type="SUPFAM" id="SSF82653">
    <property type="entry name" value="Probable GTPase Der, C-terminal domain"/>
    <property type="match status" value="1"/>
</dbReference>
<feature type="binding site" evidence="8">
    <location>
        <begin position="293"/>
        <end position="296"/>
    </location>
    <ligand>
        <name>GTP</name>
        <dbReference type="ChEBI" id="CHEBI:37565"/>
        <label>2</label>
    </ligand>
</feature>
<dbReference type="AlphaFoldDB" id="A0A1E5IJE0"/>
<dbReference type="PIRSF" id="PIRSF006485">
    <property type="entry name" value="GTP-binding_EngA"/>
    <property type="match status" value="1"/>
</dbReference>
<dbReference type="Proteomes" id="UP000095237">
    <property type="component" value="Unassembled WGS sequence"/>
</dbReference>
<evidence type="ECO:0000256" key="3">
    <source>
        <dbReference type="ARBA" id="ARBA00022517"/>
    </source>
</evidence>
<evidence type="ECO:0000256" key="8">
    <source>
        <dbReference type="HAMAP-Rule" id="MF_00195"/>
    </source>
</evidence>
<evidence type="ECO:0000256" key="6">
    <source>
        <dbReference type="ARBA" id="ARBA00023134"/>
    </source>
</evidence>
<dbReference type="InterPro" id="IPR006073">
    <property type="entry name" value="GTP-bd"/>
</dbReference>
<comment type="subunit">
    <text evidence="8">Associates with the 50S ribosomal subunit.</text>
</comment>
<keyword evidence="3 8" id="KW-0690">Ribosome biogenesis</keyword>
<dbReference type="Pfam" id="PF01926">
    <property type="entry name" value="MMR_HSR1"/>
    <property type="match status" value="2"/>
</dbReference>
<evidence type="ECO:0000256" key="9">
    <source>
        <dbReference type="PROSITE-ProRule" id="PRU01049"/>
    </source>
</evidence>
<feature type="domain" description="EngA-type G" evidence="11">
    <location>
        <begin position="3"/>
        <end position="166"/>
    </location>
</feature>
<dbReference type="GO" id="GO:0005525">
    <property type="term" value="F:GTP binding"/>
    <property type="evidence" value="ECO:0007669"/>
    <property type="project" value="UniProtKB-UniRule"/>
</dbReference>
<dbReference type="FunFam" id="3.40.50.300:FF:000057">
    <property type="entry name" value="GTPase Der"/>
    <property type="match status" value="1"/>
</dbReference>
<dbReference type="HAMAP" id="MF_00195">
    <property type="entry name" value="GTPase_Der"/>
    <property type="match status" value="1"/>
</dbReference>
<dbReference type="Gene3D" id="3.30.300.20">
    <property type="match status" value="1"/>
</dbReference>
<feature type="binding site" evidence="8">
    <location>
        <begin position="9"/>
        <end position="16"/>
    </location>
    <ligand>
        <name>GTP</name>
        <dbReference type="ChEBI" id="CHEBI:37565"/>
        <label>1</label>
    </ligand>
</feature>
<dbReference type="PANTHER" id="PTHR43834">
    <property type="entry name" value="GTPASE DER"/>
    <property type="match status" value="1"/>
</dbReference>
<dbReference type="PANTHER" id="PTHR43834:SF6">
    <property type="entry name" value="GTPASE DER"/>
    <property type="match status" value="1"/>
</dbReference>
<gene>
    <name evidence="8" type="primary">der</name>
    <name evidence="12" type="ORF">ATZ36_00650</name>
</gene>
<dbReference type="InterPro" id="IPR016484">
    <property type="entry name" value="GTPase_Der"/>
</dbReference>
<keyword evidence="13" id="KW-1185">Reference proteome</keyword>
<dbReference type="NCBIfam" id="TIGR00231">
    <property type="entry name" value="small_GTP"/>
    <property type="match status" value="2"/>
</dbReference>
<protein>
    <recommendedName>
        <fullName evidence="2 8">GTPase Der</fullName>
    </recommendedName>
    <alternativeName>
        <fullName evidence="7 8">GTP-binding protein EngA</fullName>
    </alternativeName>
</protein>
<evidence type="ECO:0000256" key="5">
    <source>
        <dbReference type="ARBA" id="ARBA00022741"/>
    </source>
</evidence>
<comment type="function">
    <text evidence="8 10">GTPase that plays an essential role in the late steps of ribosome biogenesis.</text>
</comment>
<accession>A0A1E5IJE0</accession>
<dbReference type="Pfam" id="PF14714">
    <property type="entry name" value="KH_dom-like"/>
    <property type="match status" value="1"/>
</dbReference>
<evidence type="ECO:0000256" key="4">
    <source>
        <dbReference type="ARBA" id="ARBA00022737"/>
    </source>
</evidence>
<name>A0A1E5IJE0_ENDTX</name>
<dbReference type="InterPro" id="IPR027417">
    <property type="entry name" value="P-loop_NTPase"/>
</dbReference>
<dbReference type="Gene3D" id="3.40.50.300">
    <property type="entry name" value="P-loop containing nucleotide triphosphate hydrolases"/>
    <property type="match status" value="2"/>
</dbReference>